<dbReference type="AlphaFoldDB" id="A0A6I3S287"/>
<dbReference type="Pfam" id="PF01668">
    <property type="entry name" value="SmpB"/>
    <property type="match status" value="1"/>
</dbReference>
<dbReference type="RefSeq" id="WP_008812032.1">
    <property type="nucleotide sequence ID" value="NZ_CAKVUT010000045.1"/>
</dbReference>
<accession>A0A6I3S287</accession>
<comment type="similarity">
    <text evidence="3">Belongs to the SmpB family.</text>
</comment>
<dbReference type="GO" id="GO:0070930">
    <property type="term" value="P:trans-translation-dependent protein tagging"/>
    <property type="evidence" value="ECO:0007669"/>
    <property type="project" value="TreeGrafter"/>
</dbReference>
<keyword evidence="2 3" id="KW-0694">RNA-binding</keyword>
<dbReference type="NCBIfam" id="TIGR00086">
    <property type="entry name" value="smpB"/>
    <property type="match status" value="1"/>
</dbReference>
<dbReference type="InterPro" id="IPR023620">
    <property type="entry name" value="SmpB"/>
</dbReference>
<dbReference type="CDD" id="cd09294">
    <property type="entry name" value="SmpB"/>
    <property type="match status" value="1"/>
</dbReference>
<evidence type="ECO:0000313" key="5">
    <source>
        <dbReference type="Proteomes" id="UP000462362"/>
    </source>
</evidence>
<evidence type="ECO:0000313" key="4">
    <source>
        <dbReference type="EMBL" id="MTU42940.1"/>
    </source>
</evidence>
<evidence type="ECO:0000256" key="1">
    <source>
        <dbReference type="ARBA" id="ARBA00022490"/>
    </source>
</evidence>
<evidence type="ECO:0000256" key="3">
    <source>
        <dbReference type="HAMAP-Rule" id="MF_00023"/>
    </source>
</evidence>
<dbReference type="Proteomes" id="UP000462362">
    <property type="component" value="Unassembled WGS sequence"/>
</dbReference>
<comment type="function">
    <text evidence="3">Required for rescue of stalled ribosomes mediated by trans-translation. Binds to transfer-messenger RNA (tmRNA), required for stable association of tmRNA with ribosomes. tmRNA and SmpB together mimic tRNA shape, replacing the anticodon stem-loop with SmpB. tmRNA is encoded by the ssrA gene; the 2 termini fold to resemble tRNA(Ala) and it encodes a 'tag peptide', a short internal open reading frame. During trans-translation Ala-aminoacylated tmRNA acts like a tRNA, entering the A-site of stalled ribosomes, displacing the stalled mRNA. The ribosome then switches to translate the ORF on the tmRNA; the nascent peptide is terminated with the 'tag peptide' encoded by the tmRNA and targeted for degradation. The ribosome is freed to recommence translation, which seems to be the essential function of trans-translation.</text>
</comment>
<proteinExistence type="inferred from homology"/>
<comment type="subcellular location">
    <subcellularLocation>
        <location evidence="3">Cytoplasm</location>
    </subcellularLocation>
    <text evidence="3">The tmRNA-SmpB complex associates with stalled 70S ribosomes.</text>
</comment>
<dbReference type="GO" id="GO:0005829">
    <property type="term" value="C:cytosol"/>
    <property type="evidence" value="ECO:0007669"/>
    <property type="project" value="TreeGrafter"/>
</dbReference>
<dbReference type="Gene3D" id="2.40.280.10">
    <property type="match status" value="1"/>
</dbReference>
<protein>
    <recommendedName>
        <fullName evidence="3">SsrA-binding protein</fullName>
    </recommendedName>
    <alternativeName>
        <fullName evidence="3">Small protein B</fullName>
    </alternativeName>
</protein>
<dbReference type="GO" id="GO:0070929">
    <property type="term" value="P:trans-translation"/>
    <property type="evidence" value="ECO:0007669"/>
    <property type="project" value="UniProtKB-UniRule"/>
</dbReference>
<dbReference type="HAMAP" id="MF_00023">
    <property type="entry name" value="SmpB"/>
    <property type="match status" value="1"/>
</dbReference>
<evidence type="ECO:0000256" key="2">
    <source>
        <dbReference type="ARBA" id="ARBA00022884"/>
    </source>
</evidence>
<dbReference type="InterPro" id="IPR000037">
    <property type="entry name" value="SsrA-bd_prot"/>
</dbReference>
<dbReference type="PANTHER" id="PTHR30308">
    <property type="entry name" value="TMRNA-BINDING COMPONENT OF TRANS-TRANSLATION TAGGING COMPLEX"/>
    <property type="match status" value="1"/>
</dbReference>
<dbReference type="EMBL" id="WNCL01000010">
    <property type="protein sequence ID" value="MTU42940.1"/>
    <property type="molecule type" value="Genomic_DNA"/>
</dbReference>
<dbReference type="GeneID" id="43347607"/>
<dbReference type="PANTHER" id="PTHR30308:SF2">
    <property type="entry name" value="SSRA-BINDING PROTEIN"/>
    <property type="match status" value="1"/>
</dbReference>
<dbReference type="SUPFAM" id="SSF74982">
    <property type="entry name" value="Small protein B (SmpB)"/>
    <property type="match status" value="1"/>
</dbReference>
<gene>
    <name evidence="3 4" type="primary">smpB</name>
    <name evidence="4" type="ORF">GMD42_04765</name>
</gene>
<reference evidence="4 5" key="1">
    <citation type="journal article" date="2019" name="Nat. Med.">
        <title>A library of human gut bacterial isolates paired with longitudinal multiomics data enables mechanistic microbiome research.</title>
        <authorList>
            <person name="Poyet M."/>
            <person name="Groussin M."/>
            <person name="Gibbons S.M."/>
            <person name="Avila-Pacheco J."/>
            <person name="Jiang X."/>
            <person name="Kearney S.M."/>
            <person name="Perrotta A.R."/>
            <person name="Berdy B."/>
            <person name="Zhao S."/>
            <person name="Lieberman T.D."/>
            <person name="Swanson P.K."/>
            <person name="Smith M."/>
            <person name="Roesemann S."/>
            <person name="Alexander J.E."/>
            <person name="Rich S.A."/>
            <person name="Livny J."/>
            <person name="Vlamakis H."/>
            <person name="Clish C."/>
            <person name="Bullock K."/>
            <person name="Deik A."/>
            <person name="Scott J."/>
            <person name="Pierce K.A."/>
            <person name="Xavier R.J."/>
            <person name="Alm E.J."/>
        </authorList>
    </citation>
    <scope>NUCLEOTIDE SEQUENCE [LARGE SCALE GENOMIC DNA]</scope>
    <source>
        <strain evidence="4 5">BIOML-A2</strain>
    </source>
</reference>
<sequence>MAIIQNKKARFDYEIEEKFEAGLELRGWEVKSIRAGGASIKEAHVFVRNGELFLLNANITPLKTASTHEKADPTRNRKLLLHKHEIMRLIGRVEQAGYSLIPLDMHFKDGRVKLELGLGKGKKLFEKRADIGKREWKREQGRLLKNRTLNRK</sequence>
<dbReference type="InterPro" id="IPR020081">
    <property type="entry name" value="SsrA-bd_prot_CS"/>
</dbReference>
<name>A0A6I3S287_9BURK</name>
<keyword evidence="1 3" id="KW-0963">Cytoplasm</keyword>
<dbReference type="PROSITE" id="PS01317">
    <property type="entry name" value="SSRP"/>
    <property type="match status" value="1"/>
</dbReference>
<comment type="caution">
    <text evidence="4">The sequence shown here is derived from an EMBL/GenBank/DDBJ whole genome shotgun (WGS) entry which is preliminary data.</text>
</comment>
<dbReference type="GO" id="GO:0003723">
    <property type="term" value="F:RNA binding"/>
    <property type="evidence" value="ECO:0007669"/>
    <property type="project" value="UniProtKB-UniRule"/>
</dbReference>
<organism evidence="4 5">
    <name type="scientific">Parasutterella excrementihominis</name>
    <dbReference type="NCBI Taxonomy" id="487175"/>
    <lineage>
        <taxon>Bacteria</taxon>
        <taxon>Pseudomonadati</taxon>
        <taxon>Pseudomonadota</taxon>
        <taxon>Betaproteobacteria</taxon>
        <taxon>Burkholderiales</taxon>
        <taxon>Sutterellaceae</taxon>
        <taxon>Parasutterella</taxon>
    </lineage>
</organism>
<dbReference type="NCBIfam" id="NF003843">
    <property type="entry name" value="PRK05422.1"/>
    <property type="match status" value="1"/>
</dbReference>